<dbReference type="Gene3D" id="2.170.190.11">
    <property type="entry name" value="Molybdopterin biosynthesis moea protein, domain 3"/>
    <property type="match status" value="1"/>
</dbReference>
<dbReference type="SUPFAM" id="SSF63882">
    <property type="entry name" value="MoeA N-terminal region -like"/>
    <property type="match status" value="1"/>
</dbReference>
<evidence type="ECO:0000256" key="1">
    <source>
        <dbReference type="ARBA" id="ARBA00001946"/>
    </source>
</evidence>
<dbReference type="Pfam" id="PF03454">
    <property type="entry name" value="MoeA_C"/>
    <property type="match status" value="1"/>
</dbReference>
<dbReference type="InterPro" id="IPR001453">
    <property type="entry name" value="MoaB/Mog_dom"/>
</dbReference>
<keyword evidence="6 11" id="KW-0808">Transferase</keyword>
<feature type="domain" description="MoaB/Mog" evidence="12">
    <location>
        <begin position="191"/>
        <end position="328"/>
    </location>
</feature>
<keyword evidence="14" id="KW-1185">Reference proteome</keyword>
<comment type="similarity">
    <text evidence="4 11">Belongs to the MoeA family.</text>
</comment>
<dbReference type="GO" id="GO:0061599">
    <property type="term" value="F:molybdopterin molybdotransferase activity"/>
    <property type="evidence" value="ECO:0007669"/>
    <property type="project" value="UniProtKB-UniRule"/>
</dbReference>
<evidence type="ECO:0000256" key="9">
    <source>
        <dbReference type="ARBA" id="ARBA00023150"/>
    </source>
</evidence>
<keyword evidence="8 11" id="KW-0460">Magnesium</keyword>
<dbReference type="InterPro" id="IPR005111">
    <property type="entry name" value="MoeA_C_domain_IV"/>
</dbReference>
<dbReference type="GO" id="GO:0006777">
    <property type="term" value="P:Mo-molybdopterin cofactor biosynthetic process"/>
    <property type="evidence" value="ECO:0007669"/>
    <property type="project" value="UniProtKB-UniRule"/>
</dbReference>
<dbReference type="Gene3D" id="2.40.340.10">
    <property type="entry name" value="MoeA, C-terminal, domain IV"/>
    <property type="match status" value="1"/>
</dbReference>
<comment type="pathway">
    <text evidence="3 11">Cofactor biosynthesis; molybdopterin biosynthesis.</text>
</comment>
<dbReference type="EC" id="2.10.1.1" evidence="11"/>
<evidence type="ECO:0000313" key="13">
    <source>
        <dbReference type="EMBL" id="TCT23971.1"/>
    </source>
</evidence>
<evidence type="ECO:0000256" key="4">
    <source>
        <dbReference type="ARBA" id="ARBA00010763"/>
    </source>
</evidence>
<keyword evidence="5 11" id="KW-0500">Molybdenum</keyword>
<evidence type="ECO:0000259" key="12">
    <source>
        <dbReference type="SMART" id="SM00852"/>
    </source>
</evidence>
<keyword evidence="9 11" id="KW-0501">Molybdenum cofactor biosynthesis</keyword>
<dbReference type="InterPro" id="IPR038987">
    <property type="entry name" value="MoeA-like"/>
</dbReference>
<dbReference type="CDD" id="cd00887">
    <property type="entry name" value="MoeA"/>
    <property type="match status" value="1"/>
</dbReference>
<dbReference type="GO" id="GO:0046872">
    <property type="term" value="F:metal ion binding"/>
    <property type="evidence" value="ECO:0007669"/>
    <property type="project" value="UniProtKB-UniRule"/>
</dbReference>
<evidence type="ECO:0000256" key="10">
    <source>
        <dbReference type="ARBA" id="ARBA00047317"/>
    </source>
</evidence>
<dbReference type="PANTHER" id="PTHR10192">
    <property type="entry name" value="MOLYBDOPTERIN BIOSYNTHESIS PROTEIN"/>
    <property type="match status" value="1"/>
</dbReference>
<comment type="catalytic activity">
    <reaction evidence="10">
        <text>adenylyl-molybdopterin + molybdate = Mo-molybdopterin + AMP + H(+)</text>
        <dbReference type="Rhea" id="RHEA:35047"/>
        <dbReference type="ChEBI" id="CHEBI:15378"/>
        <dbReference type="ChEBI" id="CHEBI:36264"/>
        <dbReference type="ChEBI" id="CHEBI:62727"/>
        <dbReference type="ChEBI" id="CHEBI:71302"/>
        <dbReference type="ChEBI" id="CHEBI:456215"/>
        <dbReference type="EC" id="2.10.1.1"/>
    </reaction>
</comment>
<dbReference type="Pfam" id="PF03453">
    <property type="entry name" value="MoeA_N"/>
    <property type="match status" value="1"/>
</dbReference>
<evidence type="ECO:0000256" key="3">
    <source>
        <dbReference type="ARBA" id="ARBA00005046"/>
    </source>
</evidence>
<organism evidence="13 14">
    <name type="scientific">Thiobaca trueperi</name>
    <dbReference type="NCBI Taxonomy" id="127458"/>
    <lineage>
        <taxon>Bacteria</taxon>
        <taxon>Pseudomonadati</taxon>
        <taxon>Pseudomonadota</taxon>
        <taxon>Gammaproteobacteria</taxon>
        <taxon>Chromatiales</taxon>
        <taxon>Chromatiaceae</taxon>
        <taxon>Thiobaca</taxon>
    </lineage>
</organism>
<dbReference type="Pfam" id="PF00994">
    <property type="entry name" value="MoCF_biosynth"/>
    <property type="match status" value="1"/>
</dbReference>
<evidence type="ECO:0000256" key="2">
    <source>
        <dbReference type="ARBA" id="ARBA00002901"/>
    </source>
</evidence>
<dbReference type="AlphaFoldDB" id="A0A4R3N6H3"/>
<dbReference type="SUPFAM" id="SSF63867">
    <property type="entry name" value="MoeA C-terminal domain-like"/>
    <property type="match status" value="1"/>
</dbReference>
<dbReference type="PROSITE" id="PS01079">
    <property type="entry name" value="MOCF_BIOSYNTHESIS_2"/>
    <property type="match status" value="1"/>
</dbReference>
<name>A0A4R3N6H3_9GAMM</name>
<evidence type="ECO:0000256" key="5">
    <source>
        <dbReference type="ARBA" id="ARBA00022505"/>
    </source>
</evidence>
<dbReference type="EMBL" id="SMAO01000001">
    <property type="protein sequence ID" value="TCT23971.1"/>
    <property type="molecule type" value="Genomic_DNA"/>
</dbReference>
<dbReference type="FunFam" id="3.40.980.10:FF:000004">
    <property type="entry name" value="Molybdopterin molybdenumtransferase"/>
    <property type="match status" value="1"/>
</dbReference>
<accession>A0A4R3N6H3</accession>
<protein>
    <recommendedName>
        <fullName evidence="11">Molybdopterin molybdenumtransferase</fullName>
        <ecNumber evidence="11">2.10.1.1</ecNumber>
    </recommendedName>
</protein>
<dbReference type="Proteomes" id="UP000295717">
    <property type="component" value="Unassembled WGS sequence"/>
</dbReference>
<dbReference type="InterPro" id="IPR036135">
    <property type="entry name" value="MoeA_linker/N_sf"/>
</dbReference>
<dbReference type="GO" id="GO:0005829">
    <property type="term" value="C:cytosol"/>
    <property type="evidence" value="ECO:0007669"/>
    <property type="project" value="TreeGrafter"/>
</dbReference>
<comment type="cofactor">
    <cofactor evidence="1 11">
        <name>Mg(2+)</name>
        <dbReference type="ChEBI" id="CHEBI:18420"/>
    </cofactor>
</comment>
<dbReference type="InterPro" id="IPR008284">
    <property type="entry name" value="MoCF_biosynth_CS"/>
</dbReference>
<gene>
    <name evidence="13" type="ORF">EDC35_101288</name>
</gene>
<evidence type="ECO:0000313" key="14">
    <source>
        <dbReference type="Proteomes" id="UP000295717"/>
    </source>
</evidence>
<dbReference type="NCBIfam" id="TIGR00177">
    <property type="entry name" value="molyb_syn"/>
    <property type="match status" value="1"/>
</dbReference>
<dbReference type="SMART" id="SM00852">
    <property type="entry name" value="MoCF_biosynth"/>
    <property type="match status" value="1"/>
</dbReference>
<dbReference type="OrthoDB" id="9804758at2"/>
<dbReference type="InterPro" id="IPR005110">
    <property type="entry name" value="MoeA_linker/N"/>
</dbReference>
<evidence type="ECO:0000256" key="8">
    <source>
        <dbReference type="ARBA" id="ARBA00022842"/>
    </source>
</evidence>
<dbReference type="NCBIfam" id="NF045515">
    <property type="entry name" value="Glp_gephyrin"/>
    <property type="match status" value="1"/>
</dbReference>
<dbReference type="RefSeq" id="WP_132975053.1">
    <property type="nucleotide sequence ID" value="NZ_SMAO01000001.1"/>
</dbReference>
<dbReference type="Gene3D" id="3.40.980.10">
    <property type="entry name" value="MoaB/Mog-like domain"/>
    <property type="match status" value="1"/>
</dbReference>
<reference evidence="13 14" key="1">
    <citation type="submission" date="2019-03" db="EMBL/GenBank/DDBJ databases">
        <title>Genomic Encyclopedia of Type Strains, Phase IV (KMG-IV): sequencing the most valuable type-strain genomes for metagenomic binning, comparative biology and taxonomic classification.</title>
        <authorList>
            <person name="Goeker M."/>
        </authorList>
    </citation>
    <scope>NUCLEOTIDE SEQUENCE [LARGE SCALE GENOMIC DNA]</scope>
    <source>
        <strain evidence="13 14">DSM 13587</strain>
    </source>
</reference>
<dbReference type="SUPFAM" id="SSF53218">
    <property type="entry name" value="Molybdenum cofactor biosynthesis proteins"/>
    <property type="match status" value="1"/>
</dbReference>
<evidence type="ECO:0000256" key="6">
    <source>
        <dbReference type="ARBA" id="ARBA00022679"/>
    </source>
</evidence>
<dbReference type="PANTHER" id="PTHR10192:SF5">
    <property type="entry name" value="GEPHYRIN"/>
    <property type="match status" value="1"/>
</dbReference>
<comment type="function">
    <text evidence="2 11">Catalyzes the insertion of molybdate into adenylated molybdopterin with the concomitant release of AMP.</text>
</comment>
<evidence type="ECO:0000256" key="11">
    <source>
        <dbReference type="RuleBase" id="RU365090"/>
    </source>
</evidence>
<keyword evidence="7 11" id="KW-0479">Metal-binding</keyword>
<dbReference type="UniPathway" id="UPA00344"/>
<proteinExistence type="inferred from homology"/>
<dbReference type="InterPro" id="IPR036688">
    <property type="entry name" value="MoeA_C_domain_IV_sf"/>
</dbReference>
<comment type="caution">
    <text evidence="13">The sequence shown here is derived from an EMBL/GenBank/DDBJ whole genome shotgun (WGS) entry which is preliminary data.</text>
</comment>
<evidence type="ECO:0000256" key="7">
    <source>
        <dbReference type="ARBA" id="ARBA00022723"/>
    </source>
</evidence>
<sequence>MTTHHDCCGPASAKRPTLTKAEAIAFLLSRVQPIADTETVPTDAALGRVLAAPVTSAIEVPGWDNSAMDGYAIRHADLATHHGRLRVAQRIPAGAVGTTLEPGTAARIFTGAPVPAGADTVVIQEICERSGETVLIPLDCKAGANIRHTGEDIRAGAEILAPGIRLAPPHLGLAASVGVGALAVYRQLRVAVLASGDELVMPGKPLGPGQIYNSNRFTLIGLLQALGCEVVDLGIVADTLEATTEALIRGAREADLIVASGGVSVGEEDHLKPAVERLGTLDLWNIAIRPGKPVAFGQVNGIPFFGNPGNPVSLFVTFTLFAAPVVRRLQGMTGDLSPRAIPIRAGFDWPKPDKRTEFHRVRIQTGADGKPELAIFPSRSSAVLSSVVWADGLVEIHPEQIIQRGDPVDFMAFADLLR</sequence>
<dbReference type="InterPro" id="IPR036425">
    <property type="entry name" value="MoaB/Mog-like_dom_sf"/>
</dbReference>
<dbReference type="Gene3D" id="3.90.105.10">
    <property type="entry name" value="Molybdopterin biosynthesis moea protein, domain 2"/>
    <property type="match status" value="1"/>
</dbReference>